<accession>A0ABP0LER9</accession>
<reference evidence="1 2" key="1">
    <citation type="submission" date="2024-02" db="EMBL/GenBank/DDBJ databases">
        <authorList>
            <person name="Chen Y."/>
            <person name="Shah S."/>
            <person name="Dougan E. K."/>
            <person name="Thang M."/>
            <person name="Chan C."/>
        </authorList>
    </citation>
    <scope>NUCLEOTIDE SEQUENCE [LARGE SCALE GENOMIC DNA]</scope>
</reference>
<dbReference type="EMBL" id="CAXAMN010011903">
    <property type="protein sequence ID" value="CAK9036624.1"/>
    <property type="molecule type" value="Genomic_DNA"/>
</dbReference>
<protein>
    <submittedName>
        <fullName evidence="1">Uncharacterized protein</fullName>
    </submittedName>
</protein>
<comment type="caution">
    <text evidence="1">The sequence shown here is derived from an EMBL/GenBank/DDBJ whole genome shotgun (WGS) entry which is preliminary data.</text>
</comment>
<sequence>MAYWRFQSPGFGKVIFISTEDVGSACARRFRGWTLALRRDSGNWLCDLQQAYDFFVKPSEAASFPWKTCFGLRMRACMLEEERKRCVARERKYDPEFENMLTNKEKQNLEAAGAKLDKDSKWPQSLRMAVKEQSAAYMKDNFHLRNHRHAVEPVQRALALLCGELASLGFAVTPEIAQIYGQEMLPVWAWPNPHERCGNTQHVANAAVVILAALCSAELFPEQDLPPGVLQPCCFSVWPPTAVVCGALCGLQQQHQKRSFWLGTRDSGLSRGCAL</sequence>
<proteinExistence type="predicted"/>
<evidence type="ECO:0000313" key="2">
    <source>
        <dbReference type="Proteomes" id="UP001642484"/>
    </source>
</evidence>
<keyword evidence="2" id="KW-1185">Reference proteome</keyword>
<name>A0ABP0LER9_9DINO</name>
<gene>
    <name evidence="1" type="ORF">CCMP2556_LOCUS20360</name>
</gene>
<organism evidence="1 2">
    <name type="scientific">Durusdinium trenchii</name>
    <dbReference type="NCBI Taxonomy" id="1381693"/>
    <lineage>
        <taxon>Eukaryota</taxon>
        <taxon>Sar</taxon>
        <taxon>Alveolata</taxon>
        <taxon>Dinophyceae</taxon>
        <taxon>Suessiales</taxon>
        <taxon>Symbiodiniaceae</taxon>
        <taxon>Durusdinium</taxon>
    </lineage>
</organism>
<dbReference type="Proteomes" id="UP001642484">
    <property type="component" value="Unassembled WGS sequence"/>
</dbReference>
<evidence type="ECO:0000313" key="1">
    <source>
        <dbReference type="EMBL" id="CAK9036624.1"/>
    </source>
</evidence>